<name>M0CWX2_9EURY</name>
<comment type="caution">
    <text evidence="10">The sequence shown here is derived from an EMBL/GenBank/DDBJ whole genome shotgun (WGS) entry which is preliminary data.</text>
</comment>
<feature type="compositionally biased region" description="Acidic residues" evidence="7">
    <location>
        <begin position="30"/>
        <end position="61"/>
    </location>
</feature>
<organism evidence="10 11">
    <name type="scientific">Halosimplex carlsbadense 2-9-1</name>
    <dbReference type="NCBI Taxonomy" id="797114"/>
    <lineage>
        <taxon>Archaea</taxon>
        <taxon>Methanobacteriati</taxon>
        <taxon>Methanobacteriota</taxon>
        <taxon>Stenosarchaea group</taxon>
        <taxon>Halobacteria</taxon>
        <taxon>Halobacteriales</taxon>
        <taxon>Haloarculaceae</taxon>
        <taxon>Halosimplex</taxon>
    </lineage>
</organism>
<evidence type="ECO:0000256" key="4">
    <source>
        <dbReference type="ARBA" id="ARBA00022982"/>
    </source>
</evidence>
<dbReference type="PANTHER" id="PTHR34192">
    <property type="entry name" value="PLASTOCYANIN MAJOR ISOFORM, CHLOROPLASTIC-RELATED"/>
    <property type="match status" value="1"/>
</dbReference>
<dbReference type="RefSeq" id="WP_006883352.1">
    <property type="nucleotide sequence ID" value="NZ_AOIU01000018.1"/>
</dbReference>
<dbReference type="Pfam" id="PF16502">
    <property type="entry name" value="DUF5059"/>
    <property type="match status" value="1"/>
</dbReference>
<proteinExistence type="predicted"/>
<evidence type="ECO:0000256" key="6">
    <source>
        <dbReference type="ARBA" id="ARBA00023136"/>
    </source>
</evidence>
<dbReference type="PANTHER" id="PTHR34192:SF10">
    <property type="entry name" value="PLASTOCYANIN MAJOR ISOFORM, CHLOROPLASTIC-RELATED"/>
    <property type="match status" value="1"/>
</dbReference>
<keyword evidence="6" id="KW-0472">Membrane</keyword>
<dbReference type="GO" id="GO:0009055">
    <property type="term" value="F:electron transfer activity"/>
    <property type="evidence" value="ECO:0007669"/>
    <property type="project" value="InterPro"/>
</dbReference>
<dbReference type="STRING" id="797114.C475_08381"/>
<dbReference type="PROSITE" id="PS51318">
    <property type="entry name" value="TAT"/>
    <property type="match status" value="1"/>
</dbReference>
<evidence type="ECO:0000256" key="2">
    <source>
        <dbReference type="ARBA" id="ARBA00022448"/>
    </source>
</evidence>
<keyword evidence="3" id="KW-0479">Metal-binding</keyword>
<dbReference type="InterPro" id="IPR008972">
    <property type="entry name" value="Cupredoxin"/>
</dbReference>
<keyword evidence="4" id="KW-0249">Electron transport</keyword>
<feature type="region of interest" description="Disordered" evidence="7">
    <location>
        <begin position="699"/>
        <end position="723"/>
    </location>
</feature>
<dbReference type="OrthoDB" id="4392at2157"/>
<dbReference type="InterPro" id="IPR000923">
    <property type="entry name" value="BlueCu_1"/>
</dbReference>
<dbReference type="PATRIC" id="fig|797114.5.peg.1707"/>
<feature type="compositionally biased region" description="Gly residues" evidence="7">
    <location>
        <begin position="701"/>
        <end position="711"/>
    </location>
</feature>
<dbReference type="Gene3D" id="2.60.40.420">
    <property type="entry name" value="Cupredoxins - blue copper proteins"/>
    <property type="match status" value="1"/>
</dbReference>
<keyword evidence="11" id="KW-1185">Reference proteome</keyword>
<dbReference type="EMBL" id="AOIU01000018">
    <property type="protein sequence ID" value="ELZ26937.1"/>
    <property type="molecule type" value="Genomic_DNA"/>
</dbReference>
<evidence type="ECO:0000313" key="11">
    <source>
        <dbReference type="Proteomes" id="UP000011626"/>
    </source>
</evidence>
<dbReference type="Pfam" id="PF00127">
    <property type="entry name" value="Copper-bind"/>
    <property type="match status" value="1"/>
</dbReference>
<dbReference type="CDD" id="cd04220">
    <property type="entry name" value="Halocyanin"/>
    <property type="match status" value="1"/>
</dbReference>
<keyword evidence="2" id="KW-0813">Transport</keyword>
<evidence type="ECO:0000256" key="7">
    <source>
        <dbReference type="SAM" id="MobiDB-lite"/>
    </source>
</evidence>
<feature type="domain" description="Blue (type 1) copper" evidence="8">
    <location>
        <begin position="734"/>
        <end position="838"/>
    </location>
</feature>
<dbReference type="InterPro" id="IPR006311">
    <property type="entry name" value="TAT_signal"/>
</dbReference>
<protein>
    <submittedName>
        <fullName evidence="10">Blue copper domain protein</fullName>
    </submittedName>
</protein>
<dbReference type="eggNOG" id="arCOG02919">
    <property type="taxonomic scope" value="Archaea"/>
</dbReference>
<keyword evidence="5" id="KW-0186">Copper</keyword>
<evidence type="ECO:0000256" key="1">
    <source>
        <dbReference type="ARBA" id="ARBA00004370"/>
    </source>
</evidence>
<feature type="region of interest" description="Disordered" evidence="7">
    <location>
        <begin position="20"/>
        <end position="66"/>
    </location>
</feature>
<gene>
    <name evidence="10" type="ORF">C475_08381</name>
</gene>
<evidence type="ECO:0000313" key="10">
    <source>
        <dbReference type="EMBL" id="ELZ26937.1"/>
    </source>
</evidence>
<dbReference type="GO" id="GO:0016020">
    <property type="term" value="C:membrane"/>
    <property type="evidence" value="ECO:0007669"/>
    <property type="project" value="UniProtKB-SubCell"/>
</dbReference>
<dbReference type="InterPro" id="IPR032445">
    <property type="entry name" value="DUF5059"/>
</dbReference>
<dbReference type="AlphaFoldDB" id="M0CWX2"/>
<sequence>MQQRRRDVLATGAALATLGLAGCDGLSGGDETDAPAETESDGENEFDEAAGEGDSPTDDSDGSGGSVDVAVAAEWNAMRARVWDAQALGLAGAHDAGASVAQSTFGRFEGASGEYGAHETLESTSESSYEGFEEALGELRSAGLEAGDVERTREEAGLASEHLATAQRELVGESAARAFDLQLLGAATLDAAALAGAGHFGGAQAAAESVLGRFEETAVHDALESVDADSYEAFEGSLEAVASSAGSEDAESVRAEAEAAYQATVDGSYALADSEAVAGTGHVAAIQARGWDGAALAAAGGPSTDYAHAAALTLYRARAADAHRLAARGETDRAATMAGDIFAHFEGARAHEALEEADDEAYEGFESGLAALRSAIENGNSSEIDDAAATVDENLVTGVDALAGSNAPLLAAAFSRARFADARELYRLGQNDVAATLAQGLFERFEADELGLHEALESTSEELYHSFEEEHLSGLITAFENTDDDAVSTHYEGVQSALLAFEIQAGSTATASGAEAAYVGARGFDAAVLDALGNDGRAEAIAQGAFEHFEAGAGGYHEALEDADESVYESFEERLGVVSSAAGDGEDVYPASKSFGAEALKSAYAIVEHAGGSTGGAGATVLQDAFAHFENARVHELLEEASTSAYETFEAELDAYIAAFEEGGDVAAAADAFADAALYAQFALVDSVEELPLDLRLAGSTSGGHGGGSESGGESSLQGGPNVVEGVPDDADYVVDMTAVAFEPAALTVSQGDTVAWTHTGGEAHSVTAAEGSLPDGAEYWASGGFDSEPAAREGWGAGDGAVQSGQSYVHTFETTGTHEYACIPHEAAGMVGSVTVE</sequence>
<dbReference type="SUPFAM" id="SSF49503">
    <property type="entry name" value="Cupredoxins"/>
    <property type="match status" value="1"/>
</dbReference>
<evidence type="ECO:0000259" key="9">
    <source>
        <dbReference type="Pfam" id="PF16502"/>
    </source>
</evidence>
<dbReference type="Proteomes" id="UP000011626">
    <property type="component" value="Unassembled WGS sequence"/>
</dbReference>
<evidence type="ECO:0000256" key="3">
    <source>
        <dbReference type="ARBA" id="ARBA00022723"/>
    </source>
</evidence>
<feature type="domain" description="DUF5059" evidence="9">
    <location>
        <begin position="70"/>
        <end position="692"/>
    </location>
</feature>
<reference evidence="10 11" key="1">
    <citation type="journal article" date="2014" name="PLoS Genet.">
        <title>Phylogenetically driven sequencing of extremely halophilic archaea reveals strategies for static and dynamic osmo-response.</title>
        <authorList>
            <person name="Becker E.A."/>
            <person name="Seitzer P.M."/>
            <person name="Tritt A."/>
            <person name="Larsen D."/>
            <person name="Krusor M."/>
            <person name="Yao A.I."/>
            <person name="Wu D."/>
            <person name="Madern D."/>
            <person name="Eisen J.A."/>
            <person name="Darling A.E."/>
            <person name="Facciotti M.T."/>
        </authorList>
    </citation>
    <scope>NUCLEOTIDE SEQUENCE [LARGE SCALE GENOMIC DNA]</scope>
    <source>
        <strain evidence="10 11">2-9-1</strain>
    </source>
</reference>
<dbReference type="PROSITE" id="PS51257">
    <property type="entry name" value="PROKAR_LIPOPROTEIN"/>
    <property type="match status" value="1"/>
</dbReference>
<evidence type="ECO:0000259" key="8">
    <source>
        <dbReference type="Pfam" id="PF00127"/>
    </source>
</evidence>
<dbReference type="GO" id="GO:0005507">
    <property type="term" value="F:copper ion binding"/>
    <property type="evidence" value="ECO:0007669"/>
    <property type="project" value="InterPro"/>
</dbReference>
<accession>M0CWX2</accession>
<comment type="subcellular location">
    <subcellularLocation>
        <location evidence="1">Membrane</location>
    </subcellularLocation>
</comment>
<evidence type="ECO:0000256" key="5">
    <source>
        <dbReference type="ARBA" id="ARBA00023008"/>
    </source>
</evidence>